<proteinExistence type="predicted"/>
<gene>
    <name evidence="2" type="ORF">NDU88_007294</name>
</gene>
<sequence length="76" mass="8637">MDQALGRQRAAAHRSPDIPGRVRSSATHRNIYKLPAMCQRPGSSGYNKLCADKDTIYRPAEDMCRCESDVFNFRFT</sequence>
<accession>A0AAV7WGY3</accession>
<name>A0AAV7WGY3_PLEWA</name>
<evidence type="ECO:0000256" key="1">
    <source>
        <dbReference type="SAM" id="MobiDB-lite"/>
    </source>
</evidence>
<evidence type="ECO:0000313" key="2">
    <source>
        <dbReference type="EMBL" id="KAJ1211946.1"/>
    </source>
</evidence>
<evidence type="ECO:0000313" key="3">
    <source>
        <dbReference type="Proteomes" id="UP001066276"/>
    </source>
</evidence>
<comment type="caution">
    <text evidence="2">The sequence shown here is derived from an EMBL/GenBank/DDBJ whole genome shotgun (WGS) entry which is preliminary data.</text>
</comment>
<organism evidence="2 3">
    <name type="scientific">Pleurodeles waltl</name>
    <name type="common">Iberian ribbed newt</name>
    <dbReference type="NCBI Taxonomy" id="8319"/>
    <lineage>
        <taxon>Eukaryota</taxon>
        <taxon>Metazoa</taxon>
        <taxon>Chordata</taxon>
        <taxon>Craniata</taxon>
        <taxon>Vertebrata</taxon>
        <taxon>Euteleostomi</taxon>
        <taxon>Amphibia</taxon>
        <taxon>Batrachia</taxon>
        <taxon>Caudata</taxon>
        <taxon>Salamandroidea</taxon>
        <taxon>Salamandridae</taxon>
        <taxon>Pleurodelinae</taxon>
        <taxon>Pleurodeles</taxon>
    </lineage>
</organism>
<dbReference type="Proteomes" id="UP001066276">
    <property type="component" value="Chromosome 1_2"/>
</dbReference>
<dbReference type="AlphaFoldDB" id="A0AAV7WGY3"/>
<feature type="region of interest" description="Disordered" evidence="1">
    <location>
        <begin position="1"/>
        <end position="26"/>
    </location>
</feature>
<reference evidence="2" key="1">
    <citation type="journal article" date="2022" name="bioRxiv">
        <title>Sequencing and chromosome-scale assembly of the giantPleurodeles waltlgenome.</title>
        <authorList>
            <person name="Brown T."/>
            <person name="Elewa A."/>
            <person name="Iarovenko S."/>
            <person name="Subramanian E."/>
            <person name="Araus A.J."/>
            <person name="Petzold A."/>
            <person name="Susuki M."/>
            <person name="Suzuki K.-i.T."/>
            <person name="Hayashi T."/>
            <person name="Toyoda A."/>
            <person name="Oliveira C."/>
            <person name="Osipova E."/>
            <person name="Leigh N.D."/>
            <person name="Simon A."/>
            <person name="Yun M.H."/>
        </authorList>
    </citation>
    <scope>NUCLEOTIDE SEQUENCE</scope>
    <source>
        <strain evidence="2">20211129_DDA</strain>
        <tissue evidence="2">Liver</tissue>
    </source>
</reference>
<keyword evidence="3" id="KW-1185">Reference proteome</keyword>
<protein>
    <submittedName>
        <fullName evidence="2">Uncharacterized protein</fullName>
    </submittedName>
</protein>
<dbReference type="EMBL" id="JANPWB010000002">
    <property type="protein sequence ID" value="KAJ1211946.1"/>
    <property type="molecule type" value="Genomic_DNA"/>
</dbReference>